<dbReference type="Gene3D" id="3.40.50.620">
    <property type="entry name" value="HUPs"/>
    <property type="match status" value="2"/>
</dbReference>
<reference evidence="4" key="1">
    <citation type="submission" date="2017-07" db="EMBL/GenBank/DDBJ databases">
        <title>Brachybacterium sp. VR2415.</title>
        <authorList>
            <person name="Tak E.J."/>
            <person name="Bae J.-W."/>
        </authorList>
    </citation>
    <scope>NUCLEOTIDE SEQUENCE [LARGE SCALE GENOMIC DNA]</scope>
    <source>
        <strain evidence="4">VR2415</strain>
    </source>
</reference>
<protein>
    <submittedName>
        <fullName evidence="3">Universal stress protein UspA</fullName>
    </submittedName>
</protein>
<dbReference type="SUPFAM" id="SSF52402">
    <property type="entry name" value="Adenine nucleotide alpha hydrolases-like"/>
    <property type="match status" value="2"/>
</dbReference>
<dbReference type="InterPro" id="IPR006016">
    <property type="entry name" value="UspA"/>
</dbReference>
<dbReference type="RefSeq" id="WP_089065578.1">
    <property type="nucleotide sequence ID" value="NZ_CP022316.1"/>
</dbReference>
<evidence type="ECO:0000259" key="2">
    <source>
        <dbReference type="Pfam" id="PF00582"/>
    </source>
</evidence>
<organism evidence="3 4">
    <name type="scientific">Brachybacterium avium</name>
    <dbReference type="NCBI Taxonomy" id="2017485"/>
    <lineage>
        <taxon>Bacteria</taxon>
        <taxon>Bacillati</taxon>
        <taxon>Actinomycetota</taxon>
        <taxon>Actinomycetes</taxon>
        <taxon>Micrococcales</taxon>
        <taxon>Dermabacteraceae</taxon>
        <taxon>Brachybacterium</taxon>
    </lineage>
</organism>
<dbReference type="EMBL" id="CP022316">
    <property type="protein sequence ID" value="ASK66337.1"/>
    <property type="molecule type" value="Genomic_DNA"/>
</dbReference>
<dbReference type="KEGG" id="brv:CFK39_11475"/>
<dbReference type="AlphaFoldDB" id="A0A220UDX2"/>
<dbReference type="Pfam" id="PF00582">
    <property type="entry name" value="Usp"/>
    <property type="match status" value="2"/>
</dbReference>
<evidence type="ECO:0000313" key="4">
    <source>
        <dbReference type="Proteomes" id="UP000198398"/>
    </source>
</evidence>
<accession>A0A220UDX2</accession>
<dbReference type="PANTHER" id="PTHR46553:SF3">
    <property type="entry name" value="ADENINE NUCLEOTIDE ALPHA HYDROLASES-LIKE SUPERFAMILY PROTEIN"/>
    <property type="match status" value="1"/>
</dbReference>
<dbReference type="InterPro" id="IPR014729">
    <property type="entry name" value="Rossmann-like_a/b/a_fold"/>
</dbReference>
<dbReference type="InterPro" id="IPR006015">
    <property type="entry name" value="Universal_stress_UspA"/>
</dbReference>
<feature type="domain" description="UspA" evidence="2">
    <location>
        <begin position="23"/>
        <end position="158"/>
    </location>
</feature>
<dbReference type="Proteomes" id="UP000198398">
    <property type="component" value="Chromosome"/>
</dbReference>
<gene>
    <name evidence="3" type="ORF">CFK39_11475</name>
</gene>
<keyword evidence="4" id="KW-1185">Reference proteome</keyword>
<dbReference type="PRINTS" id="PR01438">
    <property type="entry name" value="UNVRSLSTRESS"/>
</dbReference>
<comment type="similarity">
    <text evidence="1">Belongs to the universal stress protein A family.</text>
</comment>
<evidence type="ECO:0000313" key="3">
    <source>
        <dbReference type="EMBL" id="ASK66337.1"/>
    </source>
</evidence>
<dbReference type="PANTHER" id="PTHR46553">
    <property type="entry name" value="ADENINE NUCLEOTIDE ALPHA HYDROLASES-LIKE SUPERFAMILY PROTEIN"/>
    <property type="match status" value="1"/>
</dbReference>
<sequence length="315" mass="32802">MHTAAQPNHHSLPDDPTARDLGVVVGFDGSPNSALALDYGAAVAARRGRPLTVVTSYRPAIPGYPTDDELPPDPEDVARKRQAETVLDGAAERLTEHSGTVSYLAIEGDSVGTLADLSAKAHLVVVGARGRGGFLGRVLGSVSTALPAHAQCPTVVVPAEPEPGDGPVVVGVDGSQHGRRAAVRAAQEALERGTSLVLVTAMQTPDSGEYWFPLPPGDAVELVEEHRIELQDDLQREAARISEQVPGVEVTGEVRRGVAAAVLHDAGRGAQLVVVGSHGRGRVASALLGSVSRAMLHGARRPVMVVPPLAEERAE</sequence>
<evidence type="ECO:0000256" key="1">
    <source>
        <dbReference type="ARBA" id="ARBA00008791"/>
    </source>
</evidence>
<name>A0A220UDX2_9MICO</name>
<feature type="domain" description="UspA" evidence="2">
    <location>
        <begin position="167"/>
        <end position="307"/>
    </location>
</feature>
<proteinExistence type="inferred from homology"/>